<dbReference type="Proteomes" id="UP000310754">
    <property type="component" value="Unassembled WGS sequence"/>
</dbReference>
<feature type="binding site" evidence="4">
    <location>
        <position position="78"/>
    </location>
    <ligand>
        <name>Mg(2+)</name>
        <dbReference type="ChEBI" id="CHEBI:18420"/>
        <label>1</label>
        <note>catalytic</note>
    </ligand>
</feature>
<organism evidence="5 6">
    <name type="scientific">Allorhizobium terrae</name>
    <dbReference type="NCBI Taxonomy" id="1848972"/>
    <lineage>
        <taxon>Bacteria</taxon>
        <taxon>Pseudomonadati</taxon>
        <taxon>Pseudomonadota</taxon>
        <taxon>Alphaproteobacteria</taxon>
        <taxon>Hyphomicrobiales</taxon>
        <taxon>Rhizobiaceae</taxon>
        <taxon>Rhizobium/Agrobacterium group</taxon>
        <taxon>Allorhizobium</taxon>
    </lineage>
</organism>
<reference evidence="5 6" key="1">
    <citation type="submission" date="2019-04" db="EMBL/GenBank/DDBJ databases">
        <title>Rhizobium terrae sp. nov., isolated from a paddy soil.</title>
        <authorList>
            <person name="Lin S.-Y."/>
            <person name="Hameed A."/>
            <person name="Huang H.-I."/>
            <person name="Young C.-C."/>
        </authorList>
    </citation>
    <scope>NUCLEOTIDE SEQUENCE [LARGE SCALE GENOMIC DNA]</scope>
    <source>
        <strain evidence="5 6">CC-HIH110</strain>
    </source>
</reference>
<dbReference type="PRINTS" id="PR00377">
    <property type="entry name" value="IMPHPHTASES"/>
</dbReference>
<dbReference type="RefSeq" id="WP_190235780.1">
    <property type="nucleotide sequence ID" value="NZ_SSOA01000003.1"/>
</dbReference>
<evidence type="ECO:0000313" key="6">
    <source>
        <dbReference type="Proteomes" id="UP000310754"/>
    </source>
</evidence>
<dbReference type="CDD" id="cd01638">
    <property type="entry name" value="CysQ"/>
    <property type="match status" value="1"/>
</dbReference>
<comment type="caution">
    <text evidence="5">The sequence shown here is derived from an EMBL/GenBank/DDBJ whole genome shotgun (WGS) entry which is preliminary data.</text>
</comment>
<evidence type="ECO:0000256" key="4">
    <source>
        <dbReference type="PIRSR" id="PIRSR600760-2"/>
    </source>
</evidence>
<dbReference type="InterPro" id="IPR000760">
    <property type="entry name" value="Inositol_monophosphatase-like"/>
</dbReference>
<dbReference type="AlphaFoldDB" id="A0A4S3ZYW0"/>
<dbReference type="GO" id="GO:0008934">
    <property type="term" value="F:inositol monophosphate 1-phosphatase activity"/>
    <property type="evidence" value="ECO:0007669"/>
    <property type="project" value="TreeGrafter"/>
</dbReference>
<dbReference type="EMBL" id="SSOA01000003">
    <property type="protein sequence ID" value="THF51064.1"/>
    <property type="molecule type" value="Genomic_DNA"/>
</dbReference>
<name>A0A4S3ZYW0_9HYPH</name>
<dbReference type="Pfam" id="PF00459">
    <property type="entry name" value="Inositol_P"/>
    <property type="match status" value="1"/>
</dbReference>
<dbReference type="SUPFAM" id="SSF56655">
    <property type="entry name" value="Carbohydrate phosphatase"/>
    <property type="match status" value="1"/>
</dbReference>
<feature type="binding site" evidence="4">
    <location>
        <position position="217"/>
    </location>
    <ligand>
        <name>Mg(2+)</name>
        <dbReference type="ChEBI" id="CHEBI:18420"/>
        <label>1</label>
        <note>catalytic</note>
    </ligand>
</feature>
<dbReference type="PANTHER" id="PTHR20854">
    <property type="entry name" value="INOSITOL MONOPHOSPHATASE"/>
    <property type="match status" value="1"/>
</dbReference>
<dbReference type="GO" id="GO:0007165">
    <property type="term" value="P:signal transduction"/>
    <property type="evidence" value="ECO:0007669"/>
    <property type="project" value="TreeGrafter"/>
</dbReference>
<dbReference type="Gene3D" id="3.30.540.10">
    <property type="entry name" value="Fructose-1,6-Bisphosphatase, subunit A, domain 1"/>
    <property type="match status" value="1"/>
</dbReference>
<comment type="cofactor">
    <cofactor evidence="4">
        <name>Mg(2+)</name>
        <dbReference type="ChEBI" id="CHEBI:18420"/>
    </cofactor>
</comment>
<feature type="binding site" evidence="4">
    <location>
        <position position="99"/>
    </location>
    <ligand>
        <name>Mg(2+)</name>
        <dbReference type="ChEBI" id="CHEBI:18420"/>
        <label>1</label>
        <note>catalytic</note>
    </ligand>
</feature>
<dbReference type="GO" id="GO:0046872">
    <property type="term" value="F:metal ion binding"/>
    <property type="evidence" value="ECO:0007669"/>
    <property type="project" value="UniProtKB-KW"/>
</dbReference>
<evidence type="ECO:0000256" key="1">
    <source>
        <dbReference type="ARBA" id="ARBA00009759"/>
    </source>
</evidence>
<comment type="similarity">
    <text evidence="1">Belongs to the inositol monophosphatase superfamily.</text>
</comment>
<keyword evidence="2 4" id="KW-0479">Metal-binding</keyword>
<gene>
    <name evidence="5" type="ORF">E6C51_08725</name>
</gene>
<evidence type="ECO:0000313" key="5">
    <source>
        <dbReference type="EMBL" id="THF51064.1"/>
    </source>
</evidence>
<evidence type="ECO:0000256" key="2">
    <source>
        <dbReference type="ARBA" id="ARBA00022723"/>
    </source>
</evidence>
<accession>A0A4S3ZYW0</accession>
<dbReference type="PANTHER" id="PTHR20854:SF4">
    <property type="entry name" value="INOSITOL-1-MONOPHOSPHATASE-RELATED"/>
    <property type="match status" value="1"/>
</dbReference>
<dbReference type="Gene3D" id="3.40.190.80">
    <property type="match status" value="1"/>
</dbReference>
<proteinExistence type="inferred from homology"/>
<sequence>MDSHQDSAQAIDWQDDLLLITDAATQAGALAMTYFGADPEVWWKNKGQSPVSAADYAANTLLSQVLRTARPSYGWLSEETDDDESRLRCDTVFVIDPIDGTRAFLAGSKTWCVSVAVVHKGRPVAGVLVAPALFEVFTATEAGAAMLNGQPITVATREPHESLRVATPAELLKAFDEDVRHRLERVEHVPSLAYRLAMVAAGRIDATLVLKNSHDWDLAAADLILQRAGGALSDIDGKPLLYNRPTVRHGHLLAGSNAVLPNLLTTFAPGRNTTQQ</sequence>
<keyword evidence="3 4" id="KW-0460">Magnesium</keyword>
<feature type="binding site" evidence="4">
    <location>
        <position position="96"/>
    </location>
    <ligand>
        <name>Mg(2+)</name>
        <dbReference type="ChEBI" id="CHEBI:18420"/>
        <label>1</label>
        <note>catalytic</note>
    </ligand>
</feature>
<dbReference type="InterPro" id="IPR020550">
    <property type="entry name" value="Inositol_monophosphatase_CS"/>
</dbReference>
<keyword evidence="6" id="KW-1185">Reference proteome</keyword>
<dbReference type="GO" id="GO:0006020">
    <property type="term" value="P:inositol metabolic process"/>
    <property type="evidence" value="ECO:0007669"/>
    <property type="project" value="TreeGrafter"/>
</dbReference>
<evidence type="ECO:0000256" key="3">
    <source>
        <dbReference type="ARBA" id="ARBA00022842"/>
    </source>
</evidence>
<dbReference type="PROSITE" id="PS00630">
    <property type="entry name" value="IMP_2"/>
    <property type="match status" value="1"/>
</dbReference>
<protein>
    <submittedName>
        <fullName evidence="5">3'(2'),5'-bisphosphate nucleotidase CysQ</fullName>
    </submittedName>
</protein>
<dbReference type="GO" id="GO:0046854">
    <property type="term" value="P:phosphatidylinositol phosphate biosynthetic process"/>
    <property type="evidence" value="ECO:0007669"/>
    <property type="project" value="InterPro"/>
</dbReference>
<feature type="binding site" evidence="4">
    <location>
        <position position="98"/>
    </location>
    <ligand>
        <name>Mg(2+)</name>
        <dbReference type="ChEBI" id="CHEBI:18420"/>
        <label>1</label>
        <note>catalytic</note>
    </ligand>
</feature>